<keyword evidence="3" id="KW-1185">Reference proteome</keyword>
<name>A0A1C1D0X7_9EURO</name>
<evidence type="ECO:0000313" key="3">
    <source>
        <dbReference type="Proteomes" id="UP000094526"/>
    </source>
</evidence>
<proteinExistence type="predicted"/>
<evidence type="ECO:0000256" key="1">
    <source>
        <dbReference type="SAM" id="MobiDB-lite"/>
    </source>
</evidence>
<accession>A0A1C1D0X7</accession>
<feature type="region of interest" description="Disordered" evidence="1">
    <location>
        <begin position="1"/>
        <end position="70"/>
    </location>
</feature>
<comment type="caution">
    <text evidence="2">The sequence shown here is derived from an EMBL/GenBank/DDBJ whole genome shotgun (WGS) entry which is preliminary data.</text>
</comment>
<feature type="compositionally biased region" description="Polar residues" evidence="1">
    <location>
        <begin position="8"/>
        <end position="19"/>
    </location>
</feature>
<dbReference type="Proteomes" id="UP000094526">
    <property type="component" value="Unassembled WGS sequence"/>
</dbReference>
<protein>
    <submittedName>
        <fullName evidence="2">Uncharacterized protein</fullName>
    </submittedName>
</protein>
<feature type="compositionally biased region" description="Basic and acidic residues" evidence="1">
    <location>
        <begin position="43"/>
        <end position="64"/>
    </location>
</feature>
<sequence length="415" mass="46163">MSDHNRLTFINVSGSSSRSIGKDAATKTKVRSQVMKNLRRKQRLDDQKKFEEAQAASDDQRTSGERSTIVPRVEQTIQPSAPRPQAQSQQRLEREISPVDMALSLHGWQIGGSNPSSLSPREFHKLIAIMESYTIFLSEPLTLIHPAYRLGRPPDRTKLNRCFAGSSYDELVLYTVRLTHLGQITAVRFLQENVPVCACTKANALNRLQRSIRDVVQKPPLTLIGAVMLVLSFEMIRGSDSVAVHAEGLARLVGLYNDLSQLSERIDVEAIIAPAEFYRSSPLMQVGSFKSLAQLYDEVPPDFVELLNVAFQAAQSHMSVIGTPVPTPQSQYDPMSQLSLGAMHIQNPAPTHGIAFPPVVLQASRLAAAIHLRAMEQGIPFEDVRNHDDVKHLGVLLHESPLAVWRGIPYIYLWV</sequence>
<dbReference type="OrthoDB" id="3469225at2759"/>
<dbReference type="EMBL" id="LGRB01000004">
    <property type="protein sequence ID" value="OCT54365.1"/>
    <property type="molecule type" value="Genomic_DNA"/>
</dbReference>
<dbReference type="AlphaFoldDB" id="A0A1C1D0X7"/>
<dbReference type="VEuPathDB" id="FungiDB:CLCR_00840"/>
<organism evidence="2 3">
    <name type="scientific">Cladophialophora carrionii</name>
    <dbReference type="NCBI Taxonomy" id="86049"/>
    <lineage>
        <taxon>Eukaryota</taxon>
        <taxon>Fungi</taxon>
        <taxon>Dikarya</taxon>
        <taxon>Ascomycota</taxon>
        <taxon>Pezizomycotina</taxon>
        <taxon>Eurotiomycetes</taxon>
        <taxon>Chaetothyriomycetidae</taxon>
        <taxon>Chaetothyriales</taxon>
        <taxon>Herpotrichiellaceae</taxon>
        <taxon>Cladophialophora</taxon>
    </lineage>
</organism>
<dbReference type="VEuPathDB" id="FungiDB:G647_01638"/>
<evidence type="ECO:0000313" key="2">
    <source>
        <dbReference type="EMBL" id="OCT54365.1"/>
    </source>
</evidence>
<gene>
    <name evidence="2" type="ORF">CLCR_00840</name>
</gene>
<reference evidence="3" key="1">
    <citation type="submission" date="2015-07" db="EMBL/GenBank/DDBJ databases">
        <authorList>
            <person name="Teixeira M.M."/>
            <person name="Souza R.C."/>
            <person name="Almeida L.G."/>
            <person name="Vicente V.A."/>
            <person name="de Hoog S."/>
            <person name="Bocca A.L."/>
            <person name="de Almeida S.R."/>
            <person name="Vasconcelos A.T."/>
            <person name="Felipe M.S."/>
        </authorList>
    </citation>
    <scope>NUCLEOTIDE SEQUENCE [LARGE SCALE GENOMIC DNA]</scope>
    <source>
        <strain evidence="3">KSF</strain>
    </source>
</reference>